<feature type="compositionally biased region" description="Pro residues" evidence="2">
    <location>
        <begin position="983"/>
        <end position="993"/>
    </location>
</feature>
<dbReference type="CDD" id="cd04271">
    <property type="entry name" value="ZnMc_ADAM_fungal"/>
    <property type="match status" value="1"/>
</dbReference>
<evidence type="ECO:0000313" key="6">
    <source>
        <dbReference type="EMBL" id="CAK7230855.1"/>
    </source>
</evidence>
<keyword evidence="3" id="KW-1133">Transmembrane helix</keyword>
<feature type="domain" description="Disintegrin" evidence="4">
    <location>
        <begin position="593"/>
        <end position="683"/>
    </location>
</feature>
<evidence type="ECO:0000256" key="1">
    <source>
        <dbReference type="PROSITE-ProRule" id="PRU00276"/>
    </source>
</evidence>
<feature type="binding site" evidence="1">
    <location>
        <position position="506"/>
    </location>
    <ligand>
        <name>Zn(2+)</name>
        <dbReference type="ChEBI" id="CHEBI:29105"/>
        <note>catalytic</note>
    </ligand>
</feature>
<sequence>MRRPWRPAMTASAGPQQRPLTRSRSRPRSLASIPPLVLFCTALLLLVSLVPGVAADSRPRNPLRTIARVEDAVLHSPSHRVHALSSFQISLTLHQEDEGRRLPVRLRLTPNHDILADDASIHHINADGSIGAVERINRLDHRVFMGHAFVQTGHSLVEGNINDGHWINAGWASIYVHVDGDRPIFEGAFHLAGDHHHIQTSRNFISTRIAGDPVIELEGDGDGEYMVVWRDSDVLPDAAMVDVELRRRLRQRGLDAEPIGGNGNETINSMHLLSPACSSDGLLFNQDNLHPVFSGISVDGPGSADSIDSSSTQNSNRWLFGRQIDGNGDTGGGSAGVNLASTIGNPSGCPTTRKVALMGIAADCNYASAFSSRANTSDNIIMQINSASRVYESTFNITLGIQNLIIQNDSCPTESTTSATPWNAGCSSGLTITDRLNLFSKWRGESANDTNAFWMLLSTCATDSAVGLAWLGQLCVPGAQSDGSNETIAATNVVVRTSTEWQVMAHEAGHTFGAVHDCTSQTCADGTVTKQQCCPLSASECNANGAYIMNPSTGTGITQFSACTMGNICSAMGRNSVKSTCLSANKNVVTVTGSECGNGIVEEGEECDCGGTEGCGSNACCDPTTCKFTANALCDPSNDECCTSTCQLASSGSVCRPSTGSCDPAETCSGTSATCPEDVTSPDGTACGSSGAGLACASGQCTSRDLQCKTLMGSLTTSNDTYACSDQGCQLSCASPEFGANTCLSMSQNFLDGTPCQGGGHCSNGDCEDVSVAKEIAHAFRTNLDIVIPVAVVIGILLLLAISSCVYSIAKRRRRRRHLQELARMGMPPPPMAPRKPGFLGLGGKRLSKTTPKAGSGVAAGAYGAYGAYNAYNAYNANASMNRGYGAGGPPLAPAPKPEDTSTANAAPSSASRWAFWRSRKTDANTAPAAGDPASTSGESINAAAAVPNMRSANNTPMTSADPNLPPSVGAWRASGYGGGPVPRSPPPMPSQSPPMYAQLNPQSPGQQWQPRPYQTPRYA</sequence>
<accession>A0ABP0CIF4</accession>
<dbReference type="Gene3D" id="4.10.70.10">
    <property type="entry name" value="Disintegrin domain"/>
    <property type="match status" value="1"/>
</dbReference>
<dbReference type="InterPro" id="IPR024079">
    <property type="entry name" value="MetalloPept_cat_dom_sf"/>
</dbReference>
<feature type="transmembrane region" description="Helical" evidence="3">
    <location>
        <begin position="786"/>
        <end position="810"/>
    </location>
</feature>
<feature type="compositionally biased region" description="Polar residues" evidence="2">
    <location>
        <begin position="951"/>
        <end position="962"/>
    </location>
</feature>
<feature type="compositionally biased region" description="Low complexity" evidence="2">
    <location>
        <begin position="901"/>
        <end position="912"/>
    </location>
</feature>
<evidence type="ECO:0000256" key="2">
    <source>
        <dbReference type="SAM" id="MobiDB-lite"/>
    </source>
</evidence>
<evidence type="ECO:0000259" key="5">
    <source>
        <dbReference type="PROSITE" id="PS50215"/>
    </source>
</evidence>
<protein>
    <recommendedName>
        <fullName evidence="8">Disintegrin and metalloproteinase domain-containing protein B</fullName>
    </recommendedName>
</protein>
<evidence type="ECO:0008006" key="8">
    <source>
        <dbReference type="Google" id="ProtNLM"/>
    </source>
</evidence>
<dbReference type="Gene3D" id="3.40.1620.60">
    <property type="match status" value="1"/>
</dbReference>
<dbReference type="SMART" id="SM00050">
    <property type="entry name" value="DISIN"/>
    <property type="match status" value="1"/>
</dbReference>
<dbReference type="InterPro" id="IPR001762">
    <property type="entry name" value="Disintegrin_dom"/>
</dbReference>
<feature type="region of interest" description="Disordered" evidence="2">
    <location>
        <begin position="1"/>
        <end position="27"/>
    </location>
</feature>
<dbReference type="Pfam" id="PF00200">
    <property type="entry name" value="Disintegrin"/>
    <property type="match status" value="1"/>
</dbReference>
<organism evidence="6 7">
    <name type="scientific">Sporothrix curviconia</name>
    <dbReference type="NCBI Taxonomy" id="1260050"/>
    <lineage>
        <taxon>Eukaryota</taxon>
        <taxon>Fungi</taxon>
        <taxon>Dikarya</taxon>
        <taxon>Ascomycota</taxon>
        <taxon>Pezizomycotina</taxon>
        <taxon>Sordariomycetes</taxon>
        <taxon>Sordariomycetidae</taxon>
        <taxon>Ophiostomatales</taxon>
        <taxon>Ophiostomataceae</taxon>
        <taxon>Sporothrix</taxon>
    </lineage>
</organism>
<feature type="binding site" evidence="1">
    <location>
        <position position="510"/>
    </location>
    <ligand>
        <name>Zn(2+)</name>
        <dbReference type="ChEBI" id="CHEBI:29105"/>
        <note>catalytic</note>
    </ligand>
</feature>
<feature type="binding site" evidence="1">
    <location>
        <position position="516"/>
    </location>
    <ligand>
        <name>Zn(2+)</name>
        <dbReference type="ChEBI" id="CHEBI:29105"/>
        <note>catalytic</note>
    </ligand>
</feature>
<keyword evidence="7" id="KW-1185">Reference proteome</keyword>
<reference evidence="6 7" key="1">
    <citation type="submission" date="2024-01" db="EMBL/GenBank/DDBJ databases">
        <authorList>
            <person name="Allen C."/>
            <person name="Tagirdzhanova G."/>
        </authorList>
    </citation>
    <scope>NUCLEOTIDE SEQUENCE [LARGE SCALE GENOMIC DNA]</scope>
</reference>
<name>A0ABP0CIF4_9PEZI</name>
<dbReference type="InterPro" id="IPR036436">
    <property type="entry name" value="Disintegrin_dom_sf"/>
</dbReference>
<dbReference type="PANTHER" id="PTHR11905:SF159">
    <property type="entry name" value="ADAM METALLOPROTEASE"/>
    <property type="match status" value="1"/>
</dbReference>
<feature type="domain" description="Peptidase M12B" evidence="5">
    <location>
        <begin position="353"/>
        <end position="568"/>
    </location>
</feature>
<dbReference type="PROSITE" id="PS50214">
    <property type="entry name" value="DISINTEGRIN_2"/>
    <property type="match status" value="1"/>
</dbReference>
<dbReference type="SUPFAM" id="SSF57552">
    <property type="entry name" value="Blood coagulation inhibitor (disintegrin)"/>
    <property type="match status" value="1"/>
</dbReference>
<dbReference type="PANTHER" id="PTHR11905">
    <property type="entry name" value="ADAM A DISINTEGRIN AND METALLOPROTEASE DOMAIN"/>
    <property type="match status" value="1"/>
</dbReference>
<keyword evidence="1" id="KW-0862">Zinc</keyword>
<comment type="caution">
    <text evidence="1">Lacks conserved residue(s) required for the propagation of feature annotation.</text>
</comment>
<dbReference type="InterPro" id="IPR001590">
    <property type="entry name" value="Peptidase_M12B"/>
</dbReference>
<feature type="compositionally biased region" description="Polar residues" evidence="2">
    <location>
        <begin position="1000"/>
        <end position="1010"/>
    </location>
</feature>
<dbReference type="PROSITE" id="PS50215">
    <property type="entry name" value="ADAM_MEPRO"/>
    <property type="match status" value="1"/>
</dbReference>
<dbReference type="SUPFAM" id="SSF55486">
    <property type="entry name" value="Metalloproteases ('zincins'), catalytic domain"/>
    <property type="match status" value="1"/>
</dbReference>
<dbReference type="EMBL" id="CAWUHB010000055">
    <property type="protein sequence ID" value="CAK7230855.1"/>
    <property type="molecule type" value="Genomic_DNA"/>
</dbReference>
<gene>
    <name evidence="6" type="ORF">SCUCBS95973_007715</name>
</gene>
<keyword evidence="1" id="KW-0479">Metal-binding</keyword>
<dbReference type="Proteomes" id="UP001642405">
    <property type="component" value="Unassembled WGS sequence"/>
</dbReference>
<keyword evidence="3" id="KW-0472">Membrane</keyword>
<evidence type="ECO:0000256" key="3">
    <source>
        <dbReference type="SAM" id="Phobius"/>
    </source>
</evidence>
<feature type="region of interest" description="Disordered" evidence="2">
    <location>
        <begin position="891"/>
        <end position="912"/>
    </location>
</feature>
<keyword evidence="3" id="KW-0812">Transmembrane</keyword>
<proteinExistence type="predicted"/>
<feature type="active site" evidence="1">
    <location>
        <position position="507"/>
    </location>
</feature>
<comment type="caution">
    <text evidence="6">The sequence shown here is derived from an EMBL/GenBank/DDBJ whole genome shotgun (WGS) entry which is preliminary data.</text>
</comment>
<feature type="region of interest" description="Disordered" evidence="2">
    <location>
        <begin position="951"/>
        <end position="1020"/>
    </location>
</feature>
<evidence type="ECO:0000313" key="7">
    <source>
        <dbReference type="Proteomes" id="UP001642405"/>
    </source>
</evidence>
<dbReference type="Gene3D" id="3.40.390.10">
    <property type="entry name" value="Collagenase (Catalytic Domain)"/>
    <property type="match status" value="1"/>
</dbReference>
<evidence type="ECO:0000259" key="4">
    <source>
        <dbReference type="PROSITE" id="PS50214"/>
    </source>
</evidence>
<dbReference type="InterPro" id="IPR034028">
    <property type="entry name" value="ZnMc_ADAM_fungal"/>
</dbReference>
<dbReference type="Pfam" id="PF13688">
    <property type="entry name" value="Reprolysin_5"/>
    <property type="match status" value="1"/>
</dbReference>